<feature type="region of interest" description="Disordered" evidence="1">
    <location>
        <begin position="1"/>
        <end position="36"/>
    </location>
</feature>
<reference evidence="3" key="1">
    <citation type="submission" date="2023-06" db="EMBL/GenBank/DDBJ databases">
        <title>Genomic analysis of the entomopathogenic nematode Steinernema hermaphroditum.</title>
        <authorList>
            <person name="Schwarz E.M."/>
            <person name="Heppert J.K."/>
            <person name="Baniya A."/>
            <person name="Schwartz H.T."/>
            <person name="Tan C.-H."/>
            <person name="Antoshechkin I."/>
            <person name="Sternberg P.W."/>
            <person name="Goodrich-Blair H."/>
            <person name="Dillman A.R."/>
        </authorList>
    </citation>
    <scope>NUCLEOTIDE SEQUENCE</scope>
    <source>
        <strain evidence="3">PS9179</strain>
        <tissue evidence="3">Whole animal</tissue>
    </source>
</reference>
<dbReference type="Proteomes" id="UP001175271">
    <property type="component" value="Unassembled WGS sequence"/>
</dbReference>
<feature type="compositionally biased region" description="Basic residues" evidence="1">
    <location>
        <begin position="1"/>
        <end position="13"/>
    </location>
</feature>
<feature type="transmembrane region" description="Helical" evidence="2">
    <location>
        <begin position="429"/>
        <end position="449"/>
    </location>
</feature>
<gene>
    <name evidence="3" type="ORF">QR680_018402</name>
</gene>
<name>A0AA39HHV6_9BILA</name>
<evidence type="ECO:0008006" key="5">
    <source>
        <dbReference type="Google" id="ProtNLM"/>
    </source>
</evidence>
<proteinExistence type="predicted"/>
<keyword evidence="2" id="KW-0472">Membrane</keyword>
<protein>
    <recommendedName>
        <fullName evidence="5">ELM2 domain-containing protein</fullName>
    </recommendedName>
</protein>
<dbReference type="AlphaFoldDB" id="A0AA39HHV6"/>
<accession>A0AA39HHV6</accession>
<sequence length="456" mass="52885">MSVRRSPRVRGTHHGHDTFRKCRSPPTPRRTVSTRSTLRKVRDIARVGANFQADIPDFEPGTPFVDRICEEVLWIPDGDSGNVDKLSDSLELRRGRTKFVHDERLLLALYTTNYDIRRAAKLFHAIEEANPPDRTITLPRKRIAEEELIIFGRGVRRFRKNFFEIRRRLLHRFTMDDSEQKARESDLEDGEIRDEPEAAVAVEQKPKRKRFTMWCRDESANKRLHFDPIHDQPYDVPDDELEPRLQLLVERQRNEQENMIKRREQIKMLQSAIEIQERAVEGMKPADAPRLPELCPLSPEAREFPTPEVRPVQDMSTAGGAVEYPEPVTPVPAQFMVPPPHLTPPFNPMGRPPMRYGYPGHFSPFHGPQHHMAHRRMAMNGIRGFPIGHRNGFGNARGNYVIVQISQVVGQTRSLIDNFQTLHGMKKEVGIMTIFVLLHFVCKRIVAYYKRRKAVR</sequence>
<evidence type="ECO:0000313" key="3">
    <source>
        <dbReference type="EMBL" id="KAK0406161.1"/>
    </source>
</evidence>
<dbReference type="EMBL" id="JAUCMV010000004">
    <property type="protein sequence ID" value="KAK0406161.1"/>
    <property type="molecule type" value="Genomic_DNA"/>
</dbReference>
<keyword evidence="2" id="KW-0812">Transmembrane</keyword>
<comment type="caution">
    <text evidence="3">The sequence shown here is derived from an EMBL/GenBank/DDBJ whole genome shotgun (WGS) entry which is preliminary data.</text>
</comment>
<evidence type="ECO:0000256" key="2">
    <source>
        <dbReference type="SAM" id="Phobius"/>
    </source>
</evidence>
<evidence type="ECO:0000256" key="1">
    <source>
        <dbReference type="SAM" id="MobiDB-lite"/>
    </source>
</evidence>
<evidence type="ECO:0000313" key="4">
    <source>
        <dbReference type="Proteomes" id="UP001175271"/>
    </source>
</evidence>
<keyword evidence="4" id="KW-1185">Reference proteome</keyword>
<keyword evidence="2" id="KW-1133">Transmembrane helix</keyword>
<organism evidence="3 4">
    <name type="scientific">Steinernema hermaphroditum</name>
    <dbReference type="NCBI Taxonomy" id="289476"/>
    <lineage>
        <taxon>Eukaryota</taxon>
        <taxon>Metazoa</taxon>
        <taxon>Ecdysozoa</taxon>
        <taxon>Nematoda</taxon>
        <taxon>Chromadorea</taxon>
        <taxon>Rhabditida</taxon>
        <taxon>Tylenchina</taxon>
        <taxon>Panagrolaimomorpha</taxon>
        <taxon>Strongyloidoidea</taxon>
        <taxon>Steinernematidae</taxon>
        <taxon>Steinernema</taxon>
    </lineage>
</organism>